<dbReference type="SFLD" id="SFLDG01067">
    <property type="entry name" value="SPASM/twitch_domain_containing"/>
    <property type="match status" value="1"/>
</dbReference>
<keyword evidence="5" id="KW-0408">Iron</keyword>
<dbReference type="Proteomes" id="UP000233535">
    <property type="component" value="Unassembled WGS sequence"/>
</dbReference>
<dbReference type="PANTHER" id="PTHR30352">
    <property type="entry name" value="PYRUVATE FORMATE-LYASE-ACTIVATING ENZYME"/>
    <property type="match status" value="1"/>
</dbReference>
<dbReference type="SFLD" id="SFLDS00029">
    <property type="entry name" value="Radical_SAM"/>
    <property type="match status" value="1"/>
</dbReference>
<evidence type="ECO:0000256" key="5">
    <source>
        <dbReference type="ARBA" id="ARBA00023004"/>
    </source>
</evidence>
<dbReference type="NCBIfam" id="TIGR02495">
    <property type="entry name" value="NrdG2"/>
    <property type="match status" value="1"/>
</dbReference>
<dbReference type="PANTHER" id="PTHR30352:SF13">
    <property type="entry name" value="GLYCYL-RADICAL ENZYME ACTIVATING ENZYME YJJW-RELATED"/>
    <property type="match status" value="1"/>
</dbReference>
<dbReference type="GO" id="GO:0003824">
    <property type="term" value="F:catalytic activity"/>
    <property type="evidence" value="ECO:0007669"/>
    <property type="project" value="InterPro"/>
</dbReference>
<dbReference type="GO" id="GO:0051539">
    <property type="term" value="F:4 iron, 4 sulfur cluster binding"/>
    <property type="evidence" value="ECO:0007669"/>
    <property type="project" value="UniProtKB-KW"/>
</dbReference>
<sequence>MKISGFIKNSLIDCPGKIASVIFTQGCNMACKFCHNWELIPNCHPMGDTVDEQTVFHYLKKSIGFVDALVITGGEPTVQVDLIPFIRKVKDLGLYVKLDTNGTNPKLLRLLLQQKLIDYVAMDLKTIPELPAYQKLVGNQFTENQLLNVKKTIEILKDASLQVEFRTTLIRECHSSLDVRKMCELLEGDCKYNLQAFSPHKVLDADFETYSSYSPLEIEEMIGYNKDVNSNVTGNI</sequence>
<keyword evidence="2" id="KW-0004">4Fe-4S</keyword>
<keyword evidence="9" id="KW-1185">Reference proteome</keyword>
<dbReference type="Pfam" id="PF04055">
    <property type="entry name" value="Radical_SAM"/>
    <property type="match status" value="1"/>
</dbReference>
<dbReference type="SFLD" id="SFLDG01094">
    <property type="entry name" value="Uncharacterised_Radical_SAM_Su"/>
    <property type="match status" value="1"/>
</dbReference>
<accession>A0A2N3I1I7</accession>
<evidence type="ECO:0000256" key="1">
    <source>
        <dbReference type="ARBA" id="ARBA00001966"/>
    </source>
</evidence>
<comment type="cofactor">
    <cofactor evidence="1">
        <name>[4Fe-4S] cluster</name>
        <dbReference type="ChEBI" id="CHEBI:49883"/>
    </cofactor>
</comment>
<dbReference type="EMBL" id="MVDD01000003">
    <property type="protein sequence ID" value="PKQ64185.1"/>
    <property type="molecule type" value="Genomic_DNA"/>
</dbReference>
<evidence type="ECO:0000313" key="9">
    <source>
        <dbReference type="Proteomes" id="UP000233535"/>
    </source>
</evidence>
<dbReference type="CDD" id="cd01335">
    <property type="entry name" value="Radical_SAM"/>
    <property type="match status" value="1"/>
</dbReference>
<name>A0A2N3I1I7_9BACT</name>
<dbReference type="InterPro" id="IPR007197">
    <property type="entry name" value="rSAM"/>
</dbReference>
<organism evidence="8 9">
    <name type="scientific">Labilibaculum filiforme</name>
    <dbReference type="NCBI Taxonomy" id="1940526"/>
    <lineage>
        <taxon>Bacteria</taxon>
        <taxon>Pseudomonadati</taxon>
        <taxon>Bacteroidota</taxon>
        <taxon>Bacteroidia</taxon>
        <taxon>Marinilabiliales</taxon>
        <taxon>Marinifilaceae</taxon>
        <taxon>Labilibaculum</taxon>
    </lineage>
</organism>
<keyword evidence="6" id="KW-0411">Iron-sulfur</keyword>
<dbReference type="OrthoDB" id="9782387at2"/>
<dbReference type="PROSITE" id="PS51918">
    <property type="entry name" value="RADICAL_SAM"/>
    <property type="match status" value="1"/>
</dbReference>
<gene>
    <name evidence="8" type="ORF">BZG02_05000</name>
</gene>
<dbReference type="InterPro" id="IPR012840">
    <property type="entry name" value="NrdG2"/>
</dbReference>
<dbReference type="RefSeq" id="WP_101260321.1">
    <property type="nucleotide sequence ID" value="NZ_MVDD01000003.1"/>
</dbReference>
<feature type="domain" description="Radical SAM core" evidence="7">
    <location>
        <begin position="13"/>
        <end position="236"/>
    </location>
</feature>
<proteinExistence type="predicted"/>
<reference evidence="8 9" key="1">
    <citation type="journal article" date="2017" name="Front. Microbiol.">
        <title>Labilibaculum manganireducens gen. nov., sp. nov. and Labilibaculum filiforme sp. nov., Novel Bacteroidetes Isolated from Subsurface Sediments of the Baltic Sea.</title>
        <authorList>
            <person name="Vandieken V."/>
            <person name="Marshall I.P."/>
            <person name="Niemann H."/>
            <person name="Engelen B."/>
            <person name="Cypionka H."/>
        </authorList>
    </citation>
    <scope>NUCLEOTIDE SEQUENCE [LARGE SCALE GENOMIC DNA]</scope>
    <source>
        <strain evidence="8 9">59.16B</strain>
    </source>
</reference>
<comment type="caution">
    <text evidence="8">The sequence shown here is derived from an EMBL/GenBank/DDBJ whole genome shotgun (WGS) entry which is preliminary data.</text>
</comment>
<evidence type="ECO:0000256" key="2">
    <source>
        <dbReference type="ARBA" id="ARBA00022485"/>
    </source>
</evidence>
<protein>
    <submittedName>
        <fullName evidence="8">Anaerobic ribonucleoside-triphosphate reductase activating protein</fullName>
    </submittedName>
</protein>
<evidence type="ECO:0000256" key="6">
    <source>
        <dbReference type="ARBA" id="ARBA00023014"/>
    </source>
</evidence>
<dbReference type="InterPro" id="IPR034457">
    <property type="entry name" value="Organic_radical-activating"/>
</dbReference>
<dbReference type="InterPro" id="IPR058240">
    <property type="entry name" value="rSAM_sf"/>
</dbReference>
<dbReference type="InterPro" id="IPR013785">
    <property type="entry name" value="Aldolase_TIM"/>
</dbReference>
<evidence type="ECO:0000313" key="8">
    <source>
        <dbReference type="EMBL" id="PKQ64185.1"/>
    </source>
</evidence>
<evidence type="ECO:0000259" key="7">
    <source>
        <dbReference type="PROSITE" id="PS51918"/>
    </source>
</evidence>
<dbReference type="SUPFAM" id="SSF102114">
    <property type="entry name" value="Radical SAM enzymes"/>
    <property type="match status" value="1"/>
</dbReference>
<dbReference type="AlphaFoldDB" id="A0A2N3I1I7"/>
<evidence type="ECO:0000256" key="4">
    <source>
        <dbReference type="ARBA" id="ARBA00022723"/>
    </source>
</evidence>
<keyword evidence="3" id="KW-0949">S-adenosyl-L-methionine</keyword>
<dbReference type="GO" id="GO:0046872">
    <property type="term" value="F:metal ion binding"/>
    <property type="evidence" value="ECO:0007669"/>
    <property type="project" value="UniProtKB-KW"/>
</dbReference>
<evidence type="ECO:0000256" key="3">
    <source>
        <dbReference type="ARBA" id="ARBA00022691"/>
    </source>
</evidence>
<dbReference type="Gene3D" id="3.20.20.70">
    <property type="entry name" value="Aldolase class I"/>
    <property type="match status" value="1"/>
</dbReference>
<keyword evidence="4" id="KW-0479">Metal-binding</keyword>